<evidence type="ECO:0000313" key="4">
    <source>
        <dbReference type="EMBL" id="MBC3861124.1"/>
    </source>
</evidence>
<gene>
    <name evidence="4" type="ORF">H8K32_03350</name>
</gene>
<sequence>MTDILTHKENGVLTISFNRPEKKNAITAAMYQAMADALREAETDAAVRAILITGKPEIFTAGNDLEDFMKNAGSLANPDSIPPVYQFMQALNDSGKPVIAAVSGAAVGIGTTLLMHCDLIYLADNAKLSMPFTQLGLCPEFASSMVFQQIVGYQRAAEKLMLGEPFTAQEAFEMGFVNKVLPLEELVPYAKQIAAKLVALPAASIRTTKRLMKGIQPQAIVTKMAEENQHFAAMLNAPEAREAFMAFFQKRKPDFSQFN</sequence>
<protein>
    <submittedName>
        <fullName evidence="4">Enoyl-CoA hydratase</fullName>
    </submittedName>
</protein>
<dbReference type="SUPFAM" id="SSF52096">
    <property type="entry name" value="ClpP/crotonase"/>
    <property type="match status" value="1"/>
</dbReference>
<dbReference type="PANTHER" id="PTHR43684">
    <property type="match status" value="1"/>
</dbReference>
<evidence type="ECO:0000256" key="1">
    <source>
        <dbReference type="ARBA" id="ARBA00004275"/>
    </source>
</evidence>
<dbReference type="Proteomes" id="UP000634011">
    <property type="component" value="Unassembled WGS sequence"/>
</dbReference>
<dbReference type="RefSeq" id="WP_186911063.1">
    <property type="nucleotide sequence ID" value="NZ_JACOFV010000002.1"/>
</dbReference>
<keyword evidence="2" id="KW-0576">Peroxisome</keyword>
<dbReference type="CDD" id="cd06558">
    <property type="entry name" value="crotonase-like"/>
    <property type="match status" value="1"/>
</dbReference>
<accession>A0A923HI09</accession>
<reference evidence="4" key="1">
    <citation type="submission" date="2020-08" db="EMBL/GenBank/DDBJ databases">
        <title>Novel species isolated from subtropical streams in China.</title>
        <authorList>
            <person name="Lu H."/>
        </authorList>
    </citation>
    <scope>NUCLEOTIDE SEQUENCE</scope>
    <source>
        <strain evidence="4">KACC 12607</strain>
    </source>
</reference>
<dbReference type="InterPro" id="IPR001753">
    <property type="entry name" value="Enoyl-CoA_hydra/iso"/>
</dbReference>
<evidence type="ECO:0000256" key="2">
    <source>
        <dbReference type="ARBA" id="ARBA00023140"/>
    </source>
</evidence>
<comment type="subcellular location">
    <subcellularLocation>
        <location evidence="1">Peroxisome</location>
    </subcellularLocation>
</comment>
<keyword evidence="3" id="KW-0413">Isomerase</keyword>
<dbReference type="EMBL" id="JACOFV010000002">
    <property type="protein sequence ID" value="MBC3861124.1"/>
    <property type="molecule type" value="Genomic_DNA"/>
</dbReference>
<evidence type="ECO:0000313" key="5">
    <source>
        <dbReference type="Proteomes" id="UP000634011"/>
    </source>
</evidence>
<evidence type="ECO:0000256" key="3">
    <source>
        <dbReference type="ARBA" id="ARBA00023235"/>
    </source>
</evidence>
<dbReference type="InterPro" id="IPR051053">
    <property type="entry name" value="ECH/Chromodomain_protein"/>
</dbReference>
<proteinExistence type="predicted"/>
<keyword evidence="5" id="KW-1185">Reference proteome</keyword>
<dbReference type="AlphaFoldDB" id="A0A923HI09"/>
<dbReference type="PANTHER" id="PTHR43684:SF1">
    <property type="entry name" value="ENOYL-COA DELTA ISOMERASE 2"/>
    <property type="match status" value="1"/>
</dbReference>
<name>A0A923HI09_9BURK</name>
<organism evidence="4 5">
    <name type="scientific">Undibacterium jejuense</name>
    <dbReference type="NCBI Taxonomy" id="1344949"/>
    <lineage>
        <taxon>Bacteria</taxon>
        <taxon>Pseudomonadati</taxon>
        <taxon>Pseudomonadota</taxon>
        <taxon>Betaproteobacteria</taxon>
        <taxon>Burkholderiales</taxon>
        <taxon>Oxalobacteraceae</taxon>
        <taxon>Undibacterium</taxon>
    </lineage>
</organism>
<dbReference type="Gene3D" id="3.90.226.10">
    <property type="entry name" value="2-enoyl-CoA Hydratase, Chain A, domain 1"/>
    <property type="match status" value="1"/>
</dbReference>
<dbReference type="GO" id="GO:0004165">
    <property type="term" value="F:delta(3)-delta(2)-enoyl-CoA isomerase activity"/>
    <property type="evidence" value="ECO:0007669"/>
    <property type="project" value="UniProtKB-ARBA"/>
</dbReference>
<dbReference type="InterPro" id="IPR029045">
    <property type="entry name" value="ClpP/crotonase-like_dom_sf"/>
</dbReference>
<dbReference type="Pfam" id="PF00378">
    <property type="entry name" value="ECH_1"/>
    <property type="match status" value="1"/>
</dbReference>
<comment type="caution">
    <text evidence="4">The sequence shown here is derived from an EMBL/GenBank/DDBJ whole genome shotgun (WGS) entry which is preliminary data.</text>
</comment>